<evidence type="ECO:0000313" key="2">
    <source>
        <dbReference type="EMBL" id="OBZ84015.1"/>
    </source>
</evidence>
<dbReference type="EMBL" id="LUGH01000568">
    <property type="protein sequence ID" value="OBZ84015.1"/>
    <property type="molecule type" value="Genomic_DNA"/>
</dbReference>
<feature type="coiled-coil region" evidence="1">
    <location>
        <begin position="81"/>
        <end position="175"/>
    </location>
</feature>
<dbReference type="Proteomes" id="UP000093000">
    <property type="component" value="Unassembled WGS sequence"/>
</dbReference>
<dbReference type="InParanoid" id="A0A1C7N4F4"/>
<organism evidence="2 3">
    <name type="scientific">Choanephora cucurbitarum</name>
    <dbReference type="NCBI Taxonomy" id="101091"/>
    <lineage>
        <taxon>Eukaryota</taxon>
        <taxon>Fungi</taxon>
        <taxon>Fungi incertae sedis</taxon>
        <taxon>Mucoromycota</taxon>
        <taxon>Mucoromycotina</taxon>
        <taxon>Mucoromycetes</taxon>
        <taxon>Mucorales</taxon>
        <taxon>Mucorineae</taxon>
        <taxon>Choanephoraceae</taxon>
        <taxon>Choanephoroideae</taxon>
        <taxon>Choanephora</taxon>
    </lineage>
</organism>
<dbReference type="STRING" id="101091.A0A1C7N4F4"/>
<protein>
    <submittedName>
        <fullName evidence="2">Uncharacterized protein</fullName>
    </submittedName>
</protein>
<evidence type="ECO:0000313" key="3">
    <source>
        <dbReference type="Proteomes" id="UP000093000"/>
    </source>
</evidence>
<keyword evidence="1" id="KW-0175">Coiled coil</keyword>
<dbReference type="OrthoDB" id="10256309at2759"/>
<evidence type="ECO:0000256" key="1">
    <source>
        <dbReference type="SAM" id="Coils"/>
    </source>
</evidence>
<name>A0A1C7N4F4_9FUNG</name>
<keyword evidence="3" id="KW-1185">Reference proteome</keyword>
<accession>A0A1C7N4F4</accession>
<proteinExistence type="predicted"/>
<gene>
    <name evidence="2" type="ORF">A0J61_07927</name>
</gene>
<comment type="caution">
    <text evidence="2">The sequence shown here is derived from an EMBL/GenBank/DDBJ whole genome shotgun (WGS) entry which is preliminary data.</text>
</comment>
<reference evidence="2 3" key="1">
    <citation type="submission" date="2016-03" db="EMBL/GenBank/DDBJ databases">
        <title>Choanephora cucurbitarum.</title>
        <authorList>
            <person name="Min B."/>
            <person name="Park H."/>
            <person name="Park J.-H."/>
            <person name="Shin H.-D."/>
            <person name="Choi I.-G."/>
        </authorList>
    </citation>
    <scope>NUCLEOTIDE SEQUENCE [LARGE SCALE GENOMIC DNA]</scope>
    <source>
        <strain evidence="2 3">KUS-F28377</strain>
    </source>
</reference>
<dbReference type="AlphaFoldDB" id="A0A1C7N4F4"/>
<sequence length="306" mass="35587">MSTQSIDQLALAISNISHVEQPYMNNLLVIKKLEIAKEPIDIEHREALSKVVMWETEVLNLDSWTVQWLLAKLTCSVQAEKDRTRKGLEKAKSLVEETEKKVQVETDKIHEVEVQNEKYAVDHRELQKYREEISSLLDKALQQETSKTQECKDKIDETKKKAEEQLENVKKLDKVKEYIKNADIALLEAILELRSSNVKESLMGNGKVYFPELAYECLKKAREEYPDLPGFSSPTEYVNEADNTGAYYSPMQKYLWDVRKKLAELIIWCDREVISLLEKETQLQIELGKHTDNYNYERRDALKASV</sequence>